<evidence type="ECO:0000313" key="7">
    <source>
        <dbReference type="Proteomes" id="UP001418444"/>
    </source>
</evidence>
<dbReference type="PROSITE" id="PS51898">
    <property type="entry name" value="TYR_RECOMBINASE"/>
    <property type="match status" value="1"/>
</dbReference>
<keyword evidence="7" id="KW-1185">Reference proteome</keyword>
<dbReference type="InterPro" id="IPR053876">
    <property type="entry name" value="Phage_int_M"/>
</dbReference>
<gene>
    <name evidence="6" type="ORF">GCM10022231_23700</name>
</gene>
<evidence type="ECO:0000259" key="5">
    <source>
        <dbReference type="PROSITE" id="PS51898"/>
    </source>
</evidence>
<keyword evidence="4" id="KW-0233">DNA recombination</keyword>
<evidence type="ECO:0000256" key="2">
    <source>
        <dbReference type="ARBA" id="ARBA00022908"/>
    </source>
</evidence>
<dbReference type="InterPro" id="IPR002104">
    <property type="entry name" value="Integrase_catalytic"/>
</dbReference>
<evidence type="ECO:0000256" key="3">
    <source>
        <dbReference type="ARBA" id="ARBA00023125"/>
    </source>
</evidence>
<comment type="caution">
    <text evidence="6">The sequence shown here is derived from an EMBL/GenBank/DDBJ whole genome shotgun (WGS) entry which is preliminary data.</text>
</comment>
<comment type="similarity">
    <text evidence="1">Belongs to the 'phage' integrase family.</text>
</comment>
<dbReference type="Gene3D" id="1.10.150.130">
    <property type="match status" value="1"/>
</dbReference>
<dbReference type="InterPro" id="IPR010998">
    <property type="entry name" value="Integrase_recombinase_N"/>
</dbReference>
<evidence type="ECO:0000313" key="6">
    <source>
        <dbReference type="EMBL" id="GAA3962741.1"/>
    </source>
</evidence>
<feature type="domain" description="Tyr recombinase" evidence="5">
    <location>
        <begin position="173"/>
        <end position="372"/>
    </location>
</feature>
<evidence type="ECO:0000256" key="4">
    <source>
        <dbReference type="ARBA" id="ARBA00023172"/>
    </source>
</evidence>
<dbReference type="SUPFAM" id="SSF56349">
    <property type="entry name" value="DNA breaking-rejoining enzymes"/>
    <property type="match status" value="1"/>
</dbReference>
<dbReference type="Pfam" id="PF22022">
    <property type="entry name" value="Phage_int_M"/>
    <property type="match status" value="1"/>
</dbReference>
<keyword evidence="2" id="KW-0229">DNA integration</keyword>
<accession>A0ABP7PB84</accession>
<dbReference type="PANTHER" id="PTHR30629:SF2">
    <property type="entry name" value="PROPHAGE INTEGRASE INTS-RELATED"/>
    <property type="match status" value="1"/>
</dbReference>
<dbReference type="Gene3D" id="1.10.443.10">
    <property type="entry name" value="Intergrase catalytic core"/>
    <property type="match status" value="1"/>
</dbReference>
<dbReference type="InterPro" id="IPR011010">
    <property type="entry name" value="DNA_brk_join_enz"/>
</dbReference>
<proteinExistence type="inferred from homology"/>
<sequence length="380" mass="41648">MARPPLPLGSWGKINRTQLEDGRWRARARYRDYDGVTRSVERYATSGAKAERALTTALTERSRVHGSDDISADTLLADLAQAWLARRRKDDLAESSLALYEQTVTTHITPALGKVRVREATVGLLERFLDTKTGSVAKRCRIVLVGMMMLAVQHGAIERNPVRETTPRKSAGKAPRALTADELAILRGRIAAYSGSNGHGPPRAADLPDLFEVFLGVGGRIAEMLPAQWSDLALAEPPTLTLHRTKGGDNDLVVVLPAFAVAALRRQKARDLPSGLIFPSRAGTPRSPANVRRQLREARQNVVLDAQGNADGPADMFDWVTPHTLRRTVGTVVADEYGTEVAAEQLGNTREVLERHYRERRAQARDVTSALDTLAPVRVV</sequence>
<name>A0ABP7PB84_9ACTN</name>
<dbReference type="InterPro" id="IPR013762">
    <property type="entry name" value="Integrase-like_cat_sf"/>
</dbReference>
<dbReference type="EMBL" id="BAAAZW010000006">
    <property type="protein sequence ID" value="GAA3962741.1"/>
    <property type="molecule type" value="Genomic_DNA"/>
</dbReference>
<dbReference type="Proteomes" id="UP001418444">
    <property type="component" value="Unassembled WGS sequence"/>
</dbReference>
<dbReference type="InterPro" id="IPR050808">
    <property type="entry name" value="Phage_Integrase"/>
</dbReference>
<organism evidence="6 7">
    <name type="scientific">Gordonia caeni</name>
    <dbReference type="NCBI Taxonomy" id="1007097"/>
    <lineage>
        <taxon>Bacteria</taxon>
        <taxon>Bacillati</taxon>
        <taxon>Actinomycetota</taxon>
        <taxon>Actinomycetes</taxon>
        <taxon>Mycobacteriales</taxon>
        <taxon>Gordoniaceae</taxon>
        <taxon>Gordonia</taxon>
    </lineage>
</organism>
<reference evidence="7" key="1">
    <citation type="journal article" date="2019" name="Int. J. Syst. Evol. Microbiol.">
        <title>The Global Catalogue of Microorganisms (GCM) 10K type strain sequencing project: providing services to taxonomists for standard genome sequencing and annotation.</title>
        <authorList>
            <consortium name="The Broad Institute Genomics Platform"/>
            <consortium name="The Broad Institute Genome Sequencing Center for Infectious Disease"/>
            <person name="Wu L."/>
            <person name="Ma J."/>
        </authorList>
    </citation>
    <scope>NUCLEOTIDE SEQUENCE [LARGE SCALE GENOMIC DNA]</scope>
    <source>
        <strain evidence="7">JCM 16923</strain>
    </source>
</reference>
<protein>
    <submittedName>
        <fullName evidence="6">Tyrosine-type recombinase/integrase</fullName>
    </submittedName>
</protein>
<evidence type="ECO:0000256" key="1">
    <source>
        <dbReference type="ARBA" id="ARBA00008857"/>
    </source>
</evidence>
<dbReference type="PANTHER" id="PTHR30629">
    <property type="entry name" value="PROPHAGE INTEGRASE"/>
    <property type="match status" value="1"/>
</dbReference>
<dbReference type="Pfam" id="PF00589">
    <property type="entry name" value="Phage_integrase"/>
    <property type="match status" value="1"/>
</dbReference>
<keyword evidence="3" id="KW-0238">DNA-binding</keyword>